<gene>
    <name evidence="2" type="ORF">PRVXH_000438</name>
</gene>
<dbReference type="RefSeq" id="WP_353893679.1">
    <property type="nucleotide sequence ID" value="NZ_CP159485.1"/>
</dbReference>
<evidence type="ECO:0000313" key="2">
    <source>
        <dbReference type="EMBL" id="XCI29131.1"/>
    </source>
</evidence>
<organism evidence="2">
    <name type="scientific">Proteinivorax hydrogeniformans</name>
    <dbReference type="NCBI Taxonomy" id="1826727"/>
    <lineage>
        <taxon>Bacteria</taxon>
        <taxon>Bacillati</taxon>
        <taxon>Bacillota</taxon>
        <taxon>Clostridia</taxon>
        <taxon>Eubacteriales</taxon>
        <taxon>Proteinivoracaceae</taxon>
        <taxon>Proteinivorax</taxon>
    </lineage>
</organism>
<proteinExistence type="predicted"/>
<keyword evidence="1" id="KW-1133">Transmembrane helix</keyword>
<keyword evidence="1" id="KW-0812">Transmembrane</keyword>
<protein>
    <submittedName>
        <fullName evidence="2">Uncharacterized protein</fullName>
    </submittedName>
</protein>
<feature type="transmembrane region" description="Helical" evidence="1">
    <location>
        <begin position="12"/>
        <end position="32"/>
    </location>
</feature>
<dbReference type="AlphaFoldDB" id="A0AAU8HUS0"/>
<evidence type="ECO:0000256" key="1">
    <source>
        <dbReference type="SAM" id="Phobius"/>
    </source>
</evidence>
<keyword evidence="1" id="KW-0472">Membrane</keyword>
<sequence length="87" mass="10193">MKKSGVFKEVIRFIIFLMVATFVQEIGVSLGIEKFNHRHLHDGFSLPAFFLDLIKFTIAYSIVHIPNYLKKEKEKGNDFSFLRRDSK</sequence>
<feature type="transmembrane region" description="Helical" evidence="1">
    <location>
        <begin position="44"/>
        <end position="63"/>
    </location>
</feature>
<reference evidence="2" key="2">
    <citation type="submission" date="2024-06" db="EMBL/GenBank/DDBJ databases">
        <authorList>
            <person name="Petrova K.O."/>
            <person name="Toshchakov S.V."/>
            <person name="Boltjanskaja Y.V."/>
            <person name="Kevbrin V.V."/>
        </authorList>
    </citation>
    <scope>NUCLEOTIDE SEQUENCE</scope>
    <source>
        <strain evidence="2">Z-710</strain>
    </source>
</reference>
<accession>A0AAU8HUS0</accession>
<name>A0AAU8HUS0_9FIRM</name>
<reference evidence="2" key="1">
    <citation type="journal article" date="2018" name="Antonie Van Leeuwenhoek">
        <title>Proteinivorax hydrogeniformans sp. nov., an anaerobic, haloalkaliphilic bacterium fermenting proteinaceous compounds with high hydrogen production.</title>
        <authorList>
            <person name="Boltyanskaya Y."/>
            <person name="Detkova E."/>
            <person name="Pimenov N."/>
            <person name="Kevbrin V."/>
        </authorList>
    </citation>
    <scope>NUCLEOTIDE SEQUENCE</scope>
    <source>
        <strain evidence="2">Z-710</strain>
    </source>
</reference>
<dbReference type="EMBL" id="CP159485">
    <property type="protein sequence ID" value="XCI29131.1"/>
    <property type="molecule type" value="Genomic_DNA"/>
</dbReference>